<gene>
    <name evidence="1" type="ORF">NE237_018319</name>
</gene>
<sequence length="121" mass="14071">MGIKLILNLCLANGIDKFPSLLWMGIHGQPLTINTLRCSREMINNRLSVIMFHDPVSKLIMPAEILDPRLISVSKLLFHVFPLKRCLCRLQPQQNLIWGRQCYDYTEHIIITVGWKLLEFL</sequence>
<evidence type="ECO:0000313" key="2">
    <source>
        <dbReference type="Proteomes" id="UP001141806"/>
    </source>
</evidence>
<comment type="caution">
    <text evidence="1">The sequence shown here is derived from an EMBL/GenBank/DDBJ whole genome shotgun (WGS) entry which is preliminary data.</text>
</comment>
<protein>
    <submittedName>
        <fullName evidence="1">Uncharacterized protein</fullName>
    </submittedName>
</protein>
<keyword evidence="2" id="KW-1185">Reference proteome</keyword>
<accession>A0A9Q0K9R4</accession>
<dbReference type="Proteomes" id="UP001141806">
    <property type="component" value="Unassembled WGS sequence"/>
</dbReference>
<proteinExistence type="predicted"/>
<reference evidence="1" key="1">
    <citation type="journal article" date="2023" name="Plant J.">
        <title>The genome of the king protea, Protea cynaroides.</title>
        <authorList>
            <person name="Chang J."/>
            <person name="Duong T.A."/>
            <person name="Schoeman C."/>
            <person name="Ma X."/>
            <person name="Roodt D."/>
            <person name="Barker N."/>
            <person name="Li Z."/>
            <person name="Van de Peer Y."/>
            <person name="Mizrachi E."/>
        </authorList>
    </citation>
    <scope>NUCLEOTIDE SEQUENCE</scope>
    <source>
        <tissue evidence="1">Young leaves</tissue>
    </source>
</reference>
<dbReference type="OrthoDB" id="1926161at2759"/>
<dbReference type="AlphaFoldDB" id="A0A9Q0K9R4"/>
<name>A0A9Q0K9R4_9MAGN</name>
<evidence type="ECO:0000313" key="1">
    <source>
        <dbReference type="EMBL" id="KAJ4966470.1"/>
    </source>
</evidence>
<dbReference type="EMBL" id="JAMYWD010000007">
    <property type="protein sequence ID" value="KAJ4966470.1"/>
    <property type="molecule type" value="Genomic_DNA"/>
</dbReference>
<organism evidence="1 2">
    <name type="scientific">Protea cynaroides</name>
    <dbReference type="NCBI Taxonomy" id="273540"/>
    <lineage>
        <taxon>Eukaryota</taxon>
        <taxon>Viridiplantae</taxon>
        <taxon>Streptophyta</taxon>
        <taxon>Embryophyta</taxon>
        <taxon>Tracheophyta</taxon>
        <taxon>Spermatophyta</taxon>
        <taxon>Magnoliopsida</taxon>
        <taxon>Proteales</taxon>
        <taxon>Proteaceae</taxon>
        <taxon>Protea</taxon>
    </lineage>
</organism>